<evidence type="ECO:0000313" key="2">
    <source>
        <dbReference type="Proteomes" id="UP000321812"/>
    </source>
</evidence>
<dbReference type="AlphaFoldDB" id="A0A562X8T5"/>
<dbReference type="Proteomes" id="UP000321812">
    <property type="component" value="Unassembled WGS sequence"/>
</dbReference>
<dbReference type="EMBL" id="VOAP01000027">
    <property type="protein sequence ID" value="TWO18547.1"/>
    <property type="molecule type" value="Genomic_DNA"/>
</dbReference>
<evidence type="ECO:0000313" key="1">
    <source>
        <dbReference type="EMBL" id="TWO18547.1"/>
    </source>
</evidence>
<name>A0A562X8T5_CAMHY</name>
<comment type="caution">
    <text evidence="1">The sequence shown here is derived from an EMBL/GenBank/DDBJ whole genome shotgun (WGS) entry which is preliminary data.</text>
</comment>
<accession>A0A562X8T5</accession>
<protein>
    <submittedName>
        <fullName evidence="1">Uncharacterized protein</fullName>
    </submittedName>
</protein>
<dbReference type="RefSeq" id="WP_147497568.1">
    <property type="nucleotide sequence ID" value="NZ_VOAP01000027.1"/>
</dbReference>
<gene>
    <name evidence="1" type="ORF">YZ82_08035</name>
</gene>
<reference evidence="1 2" key="1">
    <citation type="submission" date="2019-07" db="EMBL/GenBank/DDBJ databases">
        <title>Rapid identification of Enteric Bacteria from Whole Genome Sequences (WGS) using Average Nucleotide Identity (ANI).</title>
        <authorList>
            <person name="Lane C."/>
        </authorList>
    </citation>
    <scope>NUCLEOTIDE SEQUENCE [LARGE SCALE GENOMIC DNA]</scope>
    <source>
        <strain evidence="1 2">D2411</strain>
    </source>
</reference>
<sequence>MILKEFFLSPAIFDKEYCTNDKSIHLIHLFRNIQNNGFLLSLNNQEWYNNVSRLIYELKNSYLIQTFKNLADRKKIEYCKESGIKPQNEKDWLNIAKGIDSEEKIDFIFATNSSLVDGIECHILDELLGELGDRCSKPADIKCLKNSENLEKIFQNVLRYARKVQIIDPFFYIDEKKSLDSLLIMAESVGKNVVSNIAVKPRIIVNCYYKKDKFFDGITTKWENILKEIMANKGVMIEIIVWNSRDFSDRHERYLLTDKIGIKSGAGFDILDNQDSNFSTISSEDSDKLRKIFDPNYPQKDSGLTKKYTIKIR</sequence>
<organism evidence="1 2">
    <name type="scientific">Campylobacter hyointestinalis</name>
    <dbReference type="NCBI Taxonomy" id="198"/>
    <lineage>
        <taxon>Bacteria</taxon>
        <taxon>Pseudomonadati</taxon>
        <taxon>Campylobacterota</taxon>
        <taxon>Epsilonproteobacteria</taxon>
        <taxon>Campylobacterales</taxon>
        <taxon>Campylobacteraceae</taxon>
        <taxon>Campylobacter</taxon>
    </lineage>
</organism>
<proteinExistence type="predicted"/>